<dbReference type="EMBL" id="CAXJIO010000010">
    <property type="protein sequence ID" value="CAL2101449.1"/>
    <property type="molecule type" value="Genomic_DNA"/>
</dbReference>
<name>A0ABM9P7J1_9FLAO</name>
<sequence>MKTFTKVLAVVMILGFVSCTDNTEETEIQLNEQQELFGINKNDSTTPGSDGGEDPDNGEE</sequence>
<organism evidence="3 4">
    <name type="scientific">Tenacibaculum polynesiense</name>
    <dbReference type="NCBI Taxonomy" id="3137857"/>
    <lineage>
        <taxon>Bacteria</taxon>
        <taxon>Pseudomonadati</taxon>
        <taxon>Bacteroidota</taxon>
        <taxon>Flavobacteriia</taxon>
        <taxon>Flavobacteriales</taxon>
        <taxon>Flavobacteriaceae</taxon>
        <taxon>Tenacibaculum</taxon>
    </lineage>
</organism>
<keyword evidence="4" id="KW-1185">Reference proteome</keyword>
<feature type="chain" id="PRO_5046372846" description="Lipoprotein" evidence="2">
    <location>
        <begin position="24"/>
        <end position="60"/>
    </location>
</feature>
<evidence type="ECO:0000313" key="3">
    <source>
        <dbReference type="EMBL" id="CAL2101449.1"/>
    </source>
</evidence>
<evidence type="ECO:0000256" key="1">
    <source>
        <dbReference type="SAM" id="MobiDB-lite"/>
    </source>
</evidence>
<comment type="caution">
    <text evidence="3">The sequence shown here is derived from an EMBL/GenBank/DDBJ whole genome shotgun (WGS) entry which is preliminary data.</text>
</comment>
<proteinExistence type="predicted"/>
<feature type="compositionally biased region" description="Acidic residues" evidence="1">
    <location>
        <begin position="51"/>
        <end position="60"/>
    </location>
</feature>
<evidence type="ECO:0000313" key="4">
    <source>
        <dbReference type="Proteomes" id="UP001497527"/>
    </source>
</evidence>
<accession>A0ABM9P7J1</accession>
<dbReference type="Proteomes" id="UP001497527">
    <property type="component" value="Unassembled WGS sequence"/>
</dbReference>
<feature type="region of interest" description="Disordered" evidence="1">
    <location>
        <begin position="36"/>
        <end position="60"/>
    </location>
</feature>
<evidence type="ECO:0000256" key="2">
    <source>
        <dbReference type="SAM" id="SignalP"/>
    </source>
</evidence>
<dbReference type="PROSITE" id="PS51257">
    <property type="entry name" value="PROKAR_LIPOPROTEIN"/>
    <property type="match status" value="1"/>
</dbReference>
<protein>
    <recommendedName>
        <fullName evidence="5">Lipoprotein</fullName>
    </recommendedName>
</protein>
<feature type="signal peptide" evidence="2">
    <location>
        <begin position="1"/>
        <end position="23"/>
    </location>
</feature>
<evidence type="ECO:0008006" key="5">
    <source>
        <dbReference type="Google" id="ProtNLM"/>
    </source>
</evidence>
<dbReference type="RefSeq" id="WP_348715379.1">
    <property type="nucleotide sequence ID" value="NZ_CAXJIO010000010.1"/>
</dbReference>
<keyword evidence="2" id="KW-0732">Signal</keyword>
<reference evidence="3 4" key="1">
    <citation type="submission" date="2024-05" db="EMBL/GenBank/DDBJ databases">
        <authorList>
            <person name="Duchaud E."/>
        </authorList>
    </citation>
    <scope>NUCLEOTIDE SEQUENCE [LARGE SCALE GENOMIC DNA]</scope>
    <source>
        <strain evidence="3">Ena-SAMPLE-TAB-13-05-2024-13:56:06:370-140308</strain>
    </source>
</reference>
<gene>
    <name evidence="3" type="ORF">T190423A01A_10012</name>
</gene>